<feature type="domain" description="PAS" evidence="8">
    <location>
        <begin position="797"/>
        <end position="867"/>
    </location>
</feature>
<dbReference type="Gene3D" id="1.20.120.1640">
    <property type="match status" value="1"/>
</dbReference>
<dbReference type="InterPro" id="IPR013767">
    <property type="entry name" value="PAS_fold"/>
</dbReference>
<feature type="domain" description="PAC" evidence="9">
    <location>
        <begin position="127"/>
        <end position="179"/>
    </location>
</feature>
<dbReference type="Gene3D" id="3.30.565.10">
    <property type="entry name" value="Histidine kinase-like ATPase, C-terminal domain"/>
    <property type="match status" value="1"/>
</dbReference>
<dbReference type="SMART" id="SM00086">
    <property type="entry name" value="PAC"/>
    <property type="match status" value="7"/>
</dbReference>
<evidence type="ECO:0000259" key="9">
    <source>
        <dbReference type="PROSITE" id="PS50113"/>
    </source>
</evidence>
<dbReference type="Pfam" id="PF08447">
    <property type="entry name" value="PAS_3"/>
    <property type="match status" value="3"/>
</dbReference>
<feature type="domain" description="PAC" evidence="9">
    <location>
        <begin position="372"/>
        <end position="424"/>
    </location>
</feature>
<dbReference type="FunFam" id="3.30.450.20:FF:000099">
    <property type="entry name" value="Sensory box sensor histidine kinase"/>
    <property type="match status" value="1"/>
</dbReference>
<dbReference type="InterPro" id="IPR052162">
    <property type="entry name" value="Sensor_kinase/Photoreceptor"/>
</dbReference>
<dbReference type="InterPro" id="IPR000014">
    <property type="entry name" value="PAS"/>
</dbReference>
<dbReference type="PANTHER" id="PTHR43304">
    <property type="entry name" value="PHYTOCHROME-LIKE PROTEIN CPH1"/>
    <property type="match status" value="1"/>
</dbReference>
<keyword evidence="6" id="KW-0175">Coiled coil</keyword>
<dbReference type="RefSeq" id="WP_230740280.1">
    <property type="nucleotide sequence ID" value="NZ_PGCK01000002.1"/>
</dbReference>
<dbReference type="InterPro" id="IPR036890">
    <property type="entry name" value="HATPase_C_sf"/>
</dbReference>
<feature type="coiled-coil region" evidence="6">
    <location>
        <begin position="906"/>
        <end position="933"/>
    </location>
</feature>
<dbReference type="InterPro" id="IPR001610">
    <property type="entry name" value="PAC"/>
</dbReference>
<dbReference type="CDD" id="cd00075">
    <property type="entry name" value="HATPase"/>
    <property type="match status" value="1"/>
</dbReference>
<feature type="domain" description="PAC" evidence="9">
    <location>
        <begin position="744"/>
        <end position="796"/>
    </location>
</feature>
<dbReference type="PANTHER" id="PTHR43304:SF1">
    <property type="entry name" value="PAC DOMAIN-CONTAINING PROTEIN"/>
    <property type="match status" value="1"/>
</dbReference>
<keyword evidence="5" id="KW-0418">Kinase</keyword>
<dbReference type="GO" id="GO:0004673">
    <property type="term" value="F:protein histidine kinase activity"/>
    <property type="evidence" value="ECO:0007669"/>
    <property type="project" value="UniProtKB-EC"/>
</dbReference>
<feature type="domain" description="PAS" evidence="8">
    <location>
        <begin position="425"/>
        <end position="480"/>
    </location>
</feature>
<accession>A0AAP2W632</accession>
<evidence type="ECO:0000256" key="2">
    <source>
        <dbReference type="ARBA" id="ARBA00012438"/>
    </source>
</evidence>
<feature type="domain" description="PAS" evidence="8">
    <location>
        <begin position="673"/>
        <end position="727"/>
    </location>
</feature>
<organism evidence="10 11">
    <name type="scientific">Methanooceanicella nereidis</name>
    <dbReference type="NCBI Taxonomy" id="2052831"/>
    <lineage>
        <taxon>Archaea</taxon>
        <taxon>Methanobacteriati</taxon>
        <taxon>Methanobacteriota</taxon>
        <taxon>Stenosarchaea group</taxon>
        <taxon>Methanomicrobia</taxon>
        <taxon>Methanocellales</taxon>
        <taxon>Methanocellaceae</taxon>
        <taxon>Methanooceanicella</taxon>
    </lineage>
</organism>
<feature type="domain" description="PAS" evidence="8">
    <location>
        <begin position="299"/>
        <end position="369"/>
    </location>
</feature>
<feature type="domain" description="PAS" evidence="8">
    <location>
        <begin position="49"/>
        <end position="124"/>
    </location>
</feature>
<dbReference type="GO" id="GO:0006355">
    <property type="term" value="P:regulation of DNA-templated transcription"/>
    <property type="evidence" value="ECO:0007669"/>
    <property type="project" value="InterPro"/>
</dbReference>
<dbReference type="NCBIfam" id="TIGR00229">
    <property type="entry name" value="sensory_box"/>
    <property type="match status" value="7"/>
</dbReference>
<dbReference type="CDD" id="cd00130">
    <property type="entry name" value="PAS"/>
    <property type="match status" value="7"/>
</dbReference>
<comment type="catalytic activity">
    <reaction evidence="1">
        <text>ATP + protein L-histidine = ADP + protein N-phospho-L-histidine.</text>
        <dbReference type="EC" id="2.7.13.3"/>
    </reaction>
</comment>
<dbReference type="InterPro" id="IPR013655">
    <property type="entry name" value="PAS_fold_3"/>
</dbReference>
<dbReference type="InterPro" id="IPR005467">
    <property type="entry name" value="His_kinase_dom"/>
</dbReference>
<proteinExistence type="predicted"/>
<keyword evidence="11" id="KW-1185">Reference proteome</keyword>
<keyword evidence="3" id="KW-0597">Phosphoprotein</keyword>
<dbReference type="PROSITE" id="PS50109">
    <property type="entry name" value="HIS_KIN"/>
    <property type="match status" value="1"/>
</dbReference>
<dbReference type="PRINTS" id="PR00344">
    <property type="entry name" value="BCTRLSENSOR"/>
</dbReference>
<gene>
    <name evidence="10" type="ORF">CUJ83_02480</name>
</gene>
<dbReference type="AlphaFoldDB" id="A0AAP2W632"/>
<sequence length="1161" mass="133645">MPDNKSEASDNDKTLDQLKNELDELRSRVNGLEEARRKQKEAEDALKESQRFLSTLISNLPGMVYRCRNDKDFTMEFVSEGCYQITGYLPSDLIHNNKLAYNDLIHPEDQEHVWTNIQKALEKHEPYRIIYRIKTATGKEKWVWEQGRGVYSFKEKEMMLEGFITDITERKKFEEELKLDQFLVDKAADAIFLVDIEGNFHYVNDAACNSLGYTCKELQSLKVWDIDPLFTKERWPSHWKEIEIKSPCKFESEHKTKGGRIFPVEVSVYKFTFHDEDFHCAFVRDISRRKKAEKGLKESEEKYRRIVQDQTELICRFTPDLLLTFVNDAYARYFEKTKEELLGKNFLPLVEPEDRQLVIDTIYSLSPENPLKTLEERVVLPDGKIKWMQWINHAFFNEKGEVIEYQAVGRDMTEHKEYERFLKCANEYNRSLIESSLDPLVTISPDGKITDVNAATEKITGFAREELIGTDFSDYFLDPEKAREGYRIAFKTGSVKDYSLEIRHKDGHITPVVYNASVYRDESGEVIGVFAAARDVTELRMAEDALKLASAYNRSLIEASLDPLVTISPEGKITDVNIATEIVTGYSRDELIGTDFSDYFTDPEMAREGYRKAFKEGLVKDYRLEIRHRDGHITPVLYNASVYLDEYGNVIGVFAAARDMAERDIVERALKLANAYNRSLIEASLDPLVTISPGGKITDVNMATEKVTGYSRDELIGTDFSDYFMDPGKAREGYRKAFKEGFVTDYRLEIRHRDGHIIPVLYNASVYRDEYGNVIGVFAAARDMTERDKVEKALRESEERYRSIGELIPYGVWITGPDGGMEYLSRSFLEMAGKTMEECKGYGWMDILTPEDRKRTKNDWKMCMDTACFWDYEYSIIGADGKCHILLSRGVPIRDEKGDITSWVGINLDITQRKRTEEELKEAKAQSELYVDLMGHDINNLNQIAMGYLEMALDILKTQGILEKDNMTMLEKPIEMLRSNSKLIENVKKIQRERTGQIKPMVMDLGVVLQDVVKQYAEIPGREITINYIPVIGCYVLANELIKDVFSNLVGNAIKHSTGPLTINIILKKVCDMGREYYKVMVEDNGPGIPDDIKTKLFERLSLARTRESGKGFGLCLIKILVDDYNGRFWVEDRVEGDYTKGCRFVVMLPVYETKESSSAR</sequence>
<dbReference type="EC" id="2.7.13.3" evidence="2"/>
<dbReference type="InterPro" id="IPR035965">
    <property type="entry name" value="PAS-like_dom_sf"/>
</dbReference>
<evidence type="ECO:0000313" key="10">
    <source>
        <dbReference type="EMBL" id="MCD1293864.1"/>
    </source>
</evidence>
<feature type="domain" description="PAC" evidence="9">
    <location>
        <begin position="496"/>
        <end position="548"/>
    </location>
</feature>
<dbReference type="SUPFAM" id="SSF55785">
    <property type="entry name" value="PYP-like sensor domain (PAS domain)"/>
    <property type="match status" value="7"/>
</dbReference>
<protein>
    <recommendedName>
        <fullName evidence="2">histidine kinase</fullName>
        <ecNumber evidence="2">2.7.13.3</ecNumber>
    </recommendedName>
</protein>
<evidence type="ECO:0000256" key="5">
    <source>
        <dbReference type="ARBA" id="ARBA00022777"/>
    </source>
</evidence>
<dbReference type="PROSITE" id="PS50113">
    <property type="entry name" value="PAC"/>
    <property type="match status" value="6"/>
</dbReference>
<dbReference type="Proteomes" id="UP001320159">
    <property type="component" value="Unassembled WGS sequence"/>
</dbReference>
<dbReference type="PROSITE" id="PS50112">
    <property type="entry name" value="PAS"/>
    <property type="match status" value="7"/>
</dbReference>
<dbReference type="InterPro" id="IPR004358">
    <property type="entry name" value="Sig_transdc_His_kin-like_C"/>
</dbReference>
<evidence type="ECO:0000256" key="4">
    <source>
        <dbReference type="ARBA" id="ARBA00022679"/>
    </source>
</evidence>
<dbReference type="InterPro" id="IPR000700">
    <property type="entry name" value="PAS-assoc_C"/>
</dbReference>
<dbReference type="Pfam" id="PF02518">
    <property type="entry name" value="HATPase_c"/>
    <property type="match status" value="1"/>
</dbReference>
<feature type="domain" description="PAS" evidence="8">
    <location>
        <begin position="183"/>
        <end position="218"/>
    </location>
</feature>
<keyword evidence="4" id="KW-0808">Transferase</keyword>
<dbReference type="InterPro" id="IPR003594">
    <property type="entry name" value="HATPase_dom"/>
</dbReference>
<comment type="caution">
    <text evidence="10">The sequence shown here is derived from an EMBL/GenBank/DDBJ whole genome shotgun (WGS) entry which is preliminary data.</text>
</comment>
<feature type="domain" description="PAS" evidence="8">
    <location>
        <begin position="549"/>
        <end position="604"/>
    </location>
</feature>
<evidence type="ECO:0000256" key="1">
    <source>
        <dbReference type="ARBA" id="ARBA00000085"/>
    </source>
</evidence>
<evidence type="ECO:0000256" key="6">
    <source>
        <dbReference type="SAM" id="Coils"/>
    </source>
</evidence>
<dbReference type="SMART" id="SM00387">
    <property type="entry name" value="HATPase_c"/>
    <property type="match status" value="1"/>
</dbReference>
<evidence type="ECO:0000259" key="8">
    <source>
        <dbReference type="PROSITE" id="PS50112"/>
    </source>
</evidence>
<feature type="domain" description="Histidine kinase" evidence="7">
    <location>
        <begin position="933"/>
        <end position="1153"/>
    </location>
</feature>
<dbReference type="Pfam" id="PF00989">
    <property type="entry name" value="PAS"/>
    <property type="match status" value="1"/>
</dbReference>
<dbReference type="Gene3D" id="3.30.450.20">
    <property type="entry name" value="PAS domain"/>
    <property type="match status" value="6"/>
</dbReference>
<reference evidence="10 11" key="1">
    <citation type="submission" date="2017-11" db="EMBL/GenBank/DDBJ databases">
        <title>Isolation and Characterization of Family Methanocellaceae Species from Potential Methane Hydrate Area Offshore Southwestern Taiwan.</title>
        <authorList>
            <person name="Zhang W.-L."/>
            <person name="Chen W.-C."/>
            <person name="Lai M.-C."/>
            <person name="Chen S.-C."/>
        </authorList>
    </citation>
    <scope>NUCLEOTIDE SEQUENCE [LARGE SCALE GENOMIC DNA]</scope>
    <source>
        <strain evidence="10 11">CWC-04</strain>
    </source>
</reference>
<feature type="domain" description="PAC" evidence="9">
    <location>
        <begin position="620"/>
        <end position="672"/>
    </location>
</feature>
<dbReference type="EMBL" id="PGCK01000002">
    <property type="protein sequence ID" value="MCD1293864.1"/>
    <property type="molecule type" value="Genomic_DNA"/>
</dbReference>
<evidence type="ECO:0000259" key="7">
    <source>
        <dbReference type="PROSITE" id="PS50109"/>
    </source>
</evidence>
<dbReference type="SMART" id="SM00091">
    <property type="entry name" value="PAS"/>
    <property type="match status" value="7"/>
</dbReference>
<dbReference type="Pfam" id="PF13426">
    <property type="entry name" value="PAS_9"/>
    <property type="match status" value="3"/>
</dbReference>
<name>A0AAP2W632_9EURY</name>
<feature type="coiled-coil region" evidence="6">
    <location>
        <begin position="8"/>
        <end position="52"/>
    </location>
</feature>
<dbReference type="SUPFAM" id="SSF55874">
    <property type="entry name" value="ATPase domain of HSP90 chaperone/DNA topoisomerase II/histidine kinase"/>
    <property type="match status" value="1"/>
</dbReference>
<feature type="domain" description="PAC" evidence="9">
    <location>
        <begin position="870"/>
        <end position="922"/>
    </location>
</feature>
<evidence type="ECO:0000313" key="11">
    <source>
        <dbReference type="Proteomes" id="UP001320159"/>
    </source>
</evidence>
<evidence type="ECO:0000256" key="3">
    <source>
        <dbReference type="ARBA" id="ARBA00022553"/>
    </source>
</evidence>